<name>A0A1I4MP79_9HYPH</name>
<feature type="compositionally biased region" description="Polar residues" evidence="1">
    <location>
        <begin position="110"/>
        <end position="120"/>
    </location>
</feature>
<gene>
    <name evidence="2" type="ORF">SAMN05192568_1017112</name>
</gene>
<feature type="region of interest" description="Disordered" evidence="1">
    <location>
        <begin position="1"/>
        <end position="28"/>
    </location>
</feature>
<proteinExistence type="predicted"/>
<dbReference type="RefSeq" id="WP_092042628.1">
    <property type="nucleotide sequence ID" value="NZ_FOTK01000017.1"/>
</dbReference>
<evidence type="ECO:0000313" key="3">
    <source>
        <dbReference type="Proteomes" id="UP000199048"/>
    </source>
</evidence>
<sequence>MAQLRTFTPIAMSPMTTPGPQFRATDRTHPDYPNCPSWAVEEFGNGAWSIYLVDWMPVYRPTRERAQELVDRLSRGESIAALQVRPRPDYWDRINEPKDASGRTSAEMRSGSSQTTENTD</sequence>
<evidence type="ECO:0000313" key="2">
    <source>
        <dbReference type="EMBL" id="SFM05038.1"/>
    </source>
</evidence>
<feature type="compositionally biased region" description="Basic and acidic residues" evidence="1">
    <location>
        <begin position="90"/>
        <end position="101"/>
    </location>
</feature>
<dbReference type="AlphaFoldDB" id="A0A1I4MP79"/>
<feature type="region of interest" description="Disordered" evidence="1">
    <location>
        <begin position="90"/>
        <end position="120"/>
    </location>
</feature>
<dbReference type="Proteomes" id="UP000199048">
    <property type="component" value="Unassembled WGS sequence"/>
</dbReference>
<dbReference type="EMBL" id="FOTK01000017">
    <property type="protein sequence ID" value="SFM05038.1"/>
    <property type="molecule type" value="Genomic_DNA"/>
</dbReference>
<keyword evidence="3" id="KW-1185">Reference proteome</keyword>
<reference evidence="3" key="1">
    <citation type="submission" date="2016-10" db="EMBL/GenBank/DDBJ databases">
        <authorList>
            <person name="Varghese N."/>
            <person name="Submissions S."/>
        </authorList>
    </citation>
    <scope>NUCLEOTIDE SEQUENCE [LARGE SCALE GENOMIC DNA]</scope>
    <source>
        <strain evidence="3">BL36</strain>
    </source>
</reference>
<accession>A0A1I4MP79</accession>
<evidence type="ECO:0000256" key="1">
    <source>
        <dbReference type="SAM" id="MobiDB-lite"/>
    </source>
</evidence>
<protein>
    <submittedName>
        <fullName evidence="2">Uncharacterized protein</fullName>
    </submittedName>
</protein>
<organism evidence="2 3">
    <name type="scientific">Methylobacterium pseudosasicola</name>
    <dbReference type="NCBI Taxonomy" id="582667"/>
    <lineage>
        <taxon>Bacteria</taxon>
        <taxon>Pseudomonadati</taxon>
        <taxon>Pseudomonadota</taxon>
        <taxon>Alphaproteobacteria</taxon>
        <taxon>Hyphomicrobiales</taxon>
        <taxon>Methylobacteriaceae</taxon>
        <taxon>Methylobacterium</taxon>
    </lineage>
</organism>